<dbReference type="STRING" id="273116.gene:9380850"/>
<organism evidence="2 3">
    <name type="scientific">Thermoplasma volcanium (strain ATCC 51530 / DSM 4299 / JCM 9571 / NBRC 15438 / GSS1)</name>
    <dbReference type="NCBI Taxonomy" id="273116"/>
    <lineage>
        <taxon>Archaea</taxon>
        <taxon>Methanobacteriati</taxon>
        <taxon>Thermoplasmatota</taxon>
        <taxon>Thermoplasmata</taxon>
        <taxon>Thermoplasmatales</taxon>
        <taxon>Thermoplasmataceae</taxon>
        <taxon>Thermoplasma</taxon>
    </lineage>
</organism>
<dbReference type="EMBL" id="BA000011">
    <property type="protein sequence ID" value="BAB59226.1"/>
    <property type="molecule type" value="Genomic_DNA"/>
</dbReference>
<reference evidence="2 3" key="2">
    <citation type="journal article" date="2000" name="Proc. Natl. Acad. Sci. U.S.A.">
        <title>Archaeal adaptation to higher temperatures revealed by genomic sequence of Thermoplasma volcanium.</title>
        <authorList>
            <person name="Kawashima T."/>
            <person name="Amano N."/>
            <person name="Koike H."/>
            <person name="Makino S."/>
            <person name="Higuchi S."/>
            <person name="Kawashima-Ohya Y."/>
            <person name="Watanabe K."/>
            <person name="Yamazaki M."/>
            <person name="Kanehori K."/>
            <person name="Kawamoto T."/>
            <person name="Nunoshiba T."/>
            <person name="Yamamoto Y."/>
            <person name="Aramaki H."/>
            <person name="Makino K."/>
            <person name="Suzuki M."/>
        </authorList>
    </citation>
    <scope>NUCLEOTIDE SEQUENCE [LARGE SCALE GENOMIC DNA]</scope>
    <source>
        <strain evidence="3">ATCC 51530 / DSM 4299 / JCM 9571 / NBRC 15438 / GSS1</strain>
    </source>
</reference>
<keyword evidence="1" id="KW-1133">Transmembrane helix</keyword>
<proteinExistence type="predicted"/>
<keyword evidence="1" id="KW-0472">Membrane</keyword>
<keyword evidence="1" id="KW-0812">Transmembrane</keyword>
<protein>
    <submittedName>
        <fullName evidence="2">TVG0084357 protein</fullName>
    </submittedName>
</protein>
<dbReference type="GeneID" id="1441571"/>
<evidence type="ECO:0000313" key="2">
    <source>
        <dbReference type="EMBL" id="BAB59226.1"/>
    </source>
</evidence>
<dbReference type="eggNOG" id="arCOG07417">
    <property type="taxonomic scope" value="Archaea"/>
</dbReference>
<dbReference type="KEGG" id="tvo:TVG0084357"/>
<feature type="transmembrane region" description="Helical" evidence="1">
    <location>
        <begin position="20"/>
        <end position="38"/>
    </location>
</feature>
<dbReference type="RefSeq" id="WP_010916341.1">
    <property type="nucleotide sequence ID" value="NC_002689.2"/>
</dbReference>
<dbReference type="Proteomes" id="UP000001017">
    <property type="component" value="Chromosome"/>
</dbReference>
<name>Q97CL7_THEVO</name>
<dbReference type="AlphaFoldDB" id="Q97CL7"/>
<evidence type="ECO:0000313" key="3">
    <source>
        <dbReference type="Proteomes" id="UP000001017"/>
    </source>
</evidence>
<dbReference type="PaxDb" id="273116-14324298"/>
<evidence type="ECO:0000256" key="1">
    <source>
        <dbReference type="SAM" id="Phobius"/>
    </source>
</evidence>
<dbReference type="HOGENOM" id="CLU_1567265_0_0_2"/>
<gene>
    <name evidence="2" type="ORF">TVG0084357</name>
</gene>
<accession>Q97CL7</accession>
<reference evidence="2 3" key="1">
    <citation type="journal article" date="1999" name="Proc. Jpn. Acad.">
        <title>Determination of the complete genomic DNA sequence of Thermoplasma volvanium GSS1.</title>
        <authorList>
            <person name="Kawashima T."/>
            <person name="Yamamoto Y."/>
            <person name="Aramaki H."/>
            <person name="Nunoshiba T."/>
            <person name="Kawamoto T."/>
            <person name="Watanabe K."/>
            <person name="Yamazaki M."/>
            <person name="Kanehori K."/>
            <person name="Amano N."/>
            <person name="Ohya Y."/>
            <person name="Makino K."/>
            <person name="Suzuki M."/>
        </authorList>
    </citation>
    <scope>NUCLEOTIDE SEQUENCE [LARGE SCALE GENOMIC DNA]</scope>
    <source>
        <strain evidence="3">ATCC 51530 / DSM 4299 / JCM 9571 / NBRC 15438 / GSS1</strain>
    </source>
</reference>
<feature type="transmembrane region" description="Helical" evidence="1">
    <location>
        <begin position="44"/>
        <end position="67"/>
    </location>
</feature>
<keyword evidence="3" id="KW-1185">Reference proteome</keyword>
<sequence>MPKPPDVGTTDALKKARKIATIAAVVIVVASFSVFYAMSLEDSVTVNVMYVNVYFYSGNSLISAYVIQYNHDTLSHDQKVTVPFEVNGGKDGITVNNLVSFTPGFSEVSLSTKSGLTITGAASPSATYGQAINIPAGETVTLYITFITPQHNYAGNFYANFTVSPYNKLP</sequence>